<dbReference type="eggNOG" id="ENOG50304ZA">
    <property type="taxonomic scope" value="Bacteria"/>
</dbReference>
<dbReference type="GeneID" id="78084132"/>
<dbReference type="RefSeq" id="WP_005027520.1">
    <property type="nucleotide sequence ID" value="NZ_KE150238.1"/>
</dbReference>
<organism evidence="2 3">
    <name type="scientific">Bilophila wadsworthia (strain 3_1_6)</name>
    <dbReference type="NCBI Taxonomy" id="563192"/>
    <lineage>
        <taxon>Bacteria</taxon>
        <taxon>Pseudomonadati</taxon>
        <taxon>Thermodesulfobacteriota</taxon>
        <taxon>Desulfovibrionia</taxon>
        <taxon>Desulfovibrionales</taxon>
        <taxon>Desulfovibrionaceae</taxon>
        <taxon>Bilophila</taxon>
    </lineage>
</organism>
<gene>
    <name evidence="2" type="ORF">HMPREF0179_01863</name>
</gene>
<keyword evidence="3" id="KW-1185">Reference proteome</keyword>
<evidence type="ECO:0000259" key="1">
    <source>
        <dbReference type="Pfam" id="PF23961"/>
    </source>
</evidence>
<protein>
    <recommendedName>
        <fullName evidence="1">Phage neck terminator protein gp12-like domain-containing protein</fullName>
    </recommendedName>
</protein>
<accession>E5Y6Q0</accession>
<dbReference type="InterPro" id="IPR057087">
    <property type="entry name" value="Gp12-like"/>
</dbReference>
<feature type="domain" description="Phage neck terminator protein gp12-like" evidence="1">
    <location>
        <begin position="20"/>
        <end position="174"/>
    </location>
</feature>
<dbReference type="Proteomes" id="UP000006034">
    <property type="component" value="Unassembled WGS sequence"/>
</dbReference>
<evidence type="ECO:0000313" key="2">
    <source>
        <dbReference type="EMBL" id="EFV44326.1"/>
    </source>
</evidence>
<dbReference type="OrthoDB" id="8446915at2"/>
<proteinExistence type="predicted"/>
<comment type="caution">
    <text evidence="2">The sequence shown here is derived from an EMBL/GenBank/DDBJ whole genome shotgun (WGS) entry which is preliminary data.</text>
</comment>
<dbReference type="AlphaFoldDB" id="E5Y6Q0"/>
<name>E5Y6Q0_BILW3</name>
<dbReference type="HOGENOM" id="CLU_118929_0_0_7"/>
<dbReference type="Pfam" id="PF23961">
    <property type="entry name" value="Phage_tail_terminator_9"/>
    <property type="match status" value="1"/>
</dbReference>
<evidence type="ECO:0000313" key="3">
    <source>
        <dbReference type="Proteomes" id="UP000006034"/>
    </source>
</evidence>
<reference evidence="2 3" key="2">
    <citation type="submission" date="2013-04" db="EMBL/GenBank/DDBJ databases">
        <title>The Genome Sequence of Bilophila wadsworthia 3_1_6.</title>
        <authorList>
            <consortium name="The Broad Institute Genomics Platform"/>
            <person name="Earl A."/>
            <person name="Ward D."/>
            <person name="Feldgarden M."/>
            <person name="Gevers D."/>
            <person name="Sibley C."/>
            <person name="Strauss J."/>
            <person name="Allen-Vercoe E."/>
            <person name="Walker B."/>
            <person name="Young S."/>
            <person name="Zeng Q."/>
            <person name="Gargeya S."/>
            <person name="Fitzgerald M."/>
            <person name="Haas B."/>
            <person name="Abouelleil A."/>
            <person name="Allen A.W."/>
            <person name="Alvarado L."/>
            <person name="Arachchi H.M."/>
            <person name="Berlin A.M."/>
            <person name="Chapman S.B."/>
            <person name="Gainer-Dewar J."/>
            <person name="Goldberg J."/>
            <person name="Griggs A."/>
            <person name="Gujja S."/>
            <person name="Hansen M."/>
            <person name="Howarth C."/>
            <person name="Imamovic A."/>
            <person name="Ireland A."/>
            <person name="Larimer J."/>
            <person name="McCowan C."/>
            <person name="Murphy C."/>
            <person name="Pearson M."/>
            <person name="Poon T.W."/>
            <person name="Priest M."/>
            <person name="Roberts A."/>
            <person name="Saif S."/>
            <person name="Shea T."/>
            <person name="Sisk P."/>
            <person name="Sykes S."/>
            <person name="Wortman J."/>
            <person name="Nusbaum C."/>
            <person name="Birren B."/>
        </authorList>
    </citation>
    <scope>NUCLEOTIDE SEQUENCE [LARGE SCALE GENOMIC DNA]</scope>
    <source>
        <strain evidence="2 3">3_1_6</strain>
    </source>
</reference>
<sequence length="194" mass="20653">MNTSATGGFLQPEPGLARSDIERLIGDVIAGITGLPRDLVRERIAVPQADPETGATWCSFGITKRSESKSQVRHYETEDGQGMSRVLTLETLTVPASFFGPACEDMALKLKAGLHISQNREPLWHANIALVQAGDVITPPASSAPGVPDDLRWSGRADLTLTFRRGPSSPQGKAAEGTVAITHAEQPDCGIRGN</sequence>
<dbReference type="EMBL" id="ADCP02000001">
    <property type="protein sequence ID" value="EFV44326.1"/>
    <property type="molecule type" value="Genomic_DNA"/>
</dbReference>
<dbReference type="STRING" id="563192.HMPREF0179_01863"/>
<reference evidence="2 3" key="1">
    <citation type="submission" date="2010-10" db="EMBL/GenBank/DDBJ databases">
        <authorList>
            <consortium name="The Broad Institute Genome Sequencing Platform"/>
            <person name="Ward D."/>
            <person name="Earl A."/>
            <person name="Feldgarden M."/>
            <person name="Young S.K."/>
            <person name="Gargeya S."/>
            <person name="Zeng Q."/>
            <person name="Alvarado L."/>
            <person name="Berlin A."/>
            <person name="Bochicchio J."/>
            <person name="Chapman S.B."/>
            <person name="Chen Z."/>
            <person name="Freedman E."/>
            <person name="Gellesch M."/>
            <person name="Goldberg J."/>
            <person name="Griggs A."/>
            <person name="Gujja S."/>
            <person name="Heilman E."/>
            <person name="Heiman D."/>
            <person name="Howarth C."/>
            <person name="Mehta T."/>
            <person name="Neiman D."/>
            <person name="Pearson M."/>
            <person name="Roberts A."/>
            <person name="Saif S."/>
            <person name="Shea T."/>
            <person name="Shenoy N."/>
            <person name="Sisk P."/>
            <person name="Stolte C."/>
            <person name="Sykes S."/>
            <person name="White J."/>
            <person name="Yandava C."/>
            <person name="Allen-Vercoe E."/>
            <person name="Sibley C."/>
            <person name="Ambrose C.E."/>
            <person name="Strauss J."/>
            <person name="Daigneault M."/>
            <person name="Haas B."/>
            <person name="Nusbaum C."/>
            <person name="Birren B."/>
        </authorList>
    </citation>
    <scope>NUCLEOTIDE SEQUENCE [LARGE SCALE GENOMIC DNA]</scope>
    <source>
        <strain evidence="2 3">3_1_6</strain>
    </source>
</reference>